<protein>
    <recommendedName>
        <fullName evidence="1">Uroporphyrinogen decarboxylase (URO-D) domain-containing protein</fullName>
    </recommendedName>
</protein>
<dbReference type="GO" id="GO:0006779">
    <property type="term" value="P:porphyrin-containing compound biosynthetic process"/>
    <property type="evidence" value="ECO:0007669"/>
    <property type="project" value="InterPro"/>
</dbReference>
<dbReference type="PANTHER" id="PTHR47099">
    <property type="entry name" value="METHYLCOBAMIDE:COM METHYLTRANSFERASE MTBA"/>
    <property type="match status" value="1"/>
</dbReference>
<dbReference type="PANTHER" id="PTHR47099:SF1">
    <property type="entry name" value="METHYLCOBAMIDE:COM METHYLTRANSFERASE MTBA"/>
    <property type="match status" value="1"/>
</dbReference>
<name>A0AAC9QRJ8_EUBLI</name>
<reference evidence="3" key="1">
    <citation type="journal article" date="2017" name="Sci. Rep.">
        <title>Determination of the Genome and Primary Transcriptome of Syngas Fermenting Eubacterium limosum ATCC 8486.</title>
        <authorList>
            <person name="Song Y."/>
            <person name="Shin J."/>
            <person name="Jeong Y."/>
            <person name="Jin S."/>
            <person name="Lee J.K."/>
            <person name="Kim D.R."/>
            <person name="Kim S.C."/>
            <person name="Cho S."/>
            <person name="Cho B.K."/>
        </authorList>
    </citation>
    <scope>NUCLEOTIDE SEQUENCE [LARGE SCALE GENOMIC DNA]</scope>
    <source>
        <strain evidence="3">ATCC 8486</strain>
    </source>
</reference>
<dbReference type="InterPro" id="IPR000257">
    <property type="entry name" value="Uroporphyrinogen_deCOase"/>
</dbReference>
<accession>A0AAC9QRJ8</accession>
<feature type="domain" description="Uroporphyrinogen decarboxylase (URO-D)" evidence="1">
    <location>
        <begin position="204"/>
        <end position="384"/>
    </location>
</feature>
<dbReference type="RefSeq" id="WP_052237079.1">
    <property type="nucleotide sequence ID" value="NZ_CP019962.1"/>
</dbReference>
<dbReference type="SUPFAM" id="SSF51726">
    <property type="entry name" value="UROD/MetE-like"/>
    <property type="match status" value="1"/>
</dbReference>
<proteinExistence type="predicted"/>
<organism evidence="2 3">
    <name type="scientific">Eubacterium limosum</name>
    <dbReference type="NCBI Taxonomy" id="1736"/>
    <lineage>
        <taxon>Bacteria</taxon>
        <taxon>Bacillati</taxon>
        <taxon>Bacillota</taxon>
        <taxon>Clostridia</taxon>
        <taxon>Eubacteriales</taxon>
        <taxon>Eubacteriaceae</taxon>
        <taxon>Eubacterium</taxon>
    </lineage>
</organism>
<dbReference type="Pfam" id="PF01208">
    <property type="entry name" value="URO-D"/>
    <property type="match status" value="1"/>
</dbReference>
<dbReference type="KEGG" id="elim:B2M23_01680"/>
<gene>
    <name evidence="2" type="ORF">B2M23_01680</name>
</gene>
<sequence length="388" mass="43974">MENQNPVYLEKLDRLNKTIEKGTADRVPVLPIMETWAAFYGGANLEDAYVKNPNTLFNAYKKINETIYLDGILENGNLIPLKMMSNFGEGIYTLTDKGFVTKGSEGATMDPSEYPELVKNPLAFFANVIAPRKYPILKEDPEKNLDRLRKAFGDFMEFLQFNGQVDSRIENELGLPVLAKGVGFLTPDMILDFLRDFVGVSLDLRRHPEEFLAACDAIFEPALEMTLGSYPVADKRGVVFSPLHLPTFLKPKDFEKFYFPFMYKFVEEVAVKRGYRIFFFMENDWTPYLSILQGLPDADIIGLFEGGDLKHIKASIGNKFCIWGGMPLSLLRLGTEQECIDKAKECLDLYAPGGNYVFSTDMNLLSLEDAKPENLKAVCQYVHENGKY</sequence>
<evidence type="ECO:0000313" key="2">
    <source>
        <dbReference type="EMBL" id="ARD64337.1"/>
    </source>
</evidence>
<dbReference type="Gene3D" id="3.20.20.210">
    <property type="match status" value="1"/>
</dbReference>
<dbReference type="GO" id="GO:0004853">
    <property type="term" value="F:uroporphyrinogen decarboxylase activity"/>
    <property type="evidence" value="ECO:0007669"/>
    <property type="project" value="InterPro"/>
</dbReference>
<evidence type="ECO:0000259" key="1">
    <source>
        <dbReference type="Pfam" id="PF01208"/>
    </source>
</evidence>
<dbReference type="EMBL" id="CP019962">
    <property type="protein sequence ID" value="ARD64337.1"/>
    <property type="molecule type" value="Genomic_DNA"/>
</dbReference>
<dbReference type="InterPro" id="IPR038071">
    <property type="entry name" value="UROD/MetE-like_sf"/>
</dbReference>
<dbReference type="InterPro" id="IPR052024">
    <property type="entry name" value="Methanogen_methyltrans"/>
</dbReference>
<dbReference type="Proteomes" id="UP000192391">
    <property type="component" value="Chromosome"/>
</dbReference>
<dbReference type="AlphaFoldDB" id="A0AAC9QRJ8"/>
<evidence type="ECO:0000313" key="3">
    <source>
        <dbReference type="Proteomes" id="UP000192391"/>
    </source>
</evidence>